<organism evidence="1 2">
    <name type="scientific">Parvimonas parva</name>
    <dbReference type="NCBI Taxonomy" id="2769485"/>
    <lineage>
        <taxon>Bacteria</taxon>
        <taxon>Bacillati</taxon>
        <taxon>Bacillota</taxon>
        <taxon>Tissierellia</taxon>
        <taxon>Tissierellales</taxon>
        <taxon>Peptoniphilaceae</taxon>
        <taxon>Parvimonas</taxon>
    </lineage>
</organism>
<evidence type="ECO:0000313" key="1">
    <source>
        <dbReference type="EMBL" id="MBK1468939.1"/>
    </source>
</evidence>
<keyword evidence="2" id="KW-1185">Reference proteome</keyword>
<evidence type="ECO:0008006" key="3">
    <source>
        <dbReference type="Google" id="ProtNLM"/>
    </source>
</evidence>
<protein>
    <recommendedName>
        <fullName evidence="3">Arylsulfotransferase N-terminal domain-containing protein</fullName>
    </recommendedName>
</protein>
<dbReference type="EMBL" id="JACVDA010000017">
    <property type="protein sequence ID" value="MBK1468939.1"/>
    <property type="molecule type" value="Genomic_DNA"/>
</dbReference>
<name>A0ABS1CA02_9FIRM</name>
<proteinExistence type="predicted"/>
<accession>A0ABS1CA02</accession>
<dbReference type="Proteomes" id="UP000823123">
    <property type="component" value="Unassembled WGS sequence"/>
</dbReference>
<gene>
    <name evidence="1" type="ORF">IBJ83_06375</name>
</gene>
<evidence type="ECO:0000313" key="2">
    <source>
        <dbReference type="Proteomes" id="UP000823123"/>
    </source>
</evidence>
<sequence length="465" mass="53370">MKHKKLILSSIGISLLGLIVLLFFVLRANFFKYTDINSMILEPKSDSLLISGTWKLESVTTISDGSESTSEDDKLYVSKNFVSFEKISTNNPKFKFRRLNFKNYLLYNGVITDKIKIDSDEVTVVSIRDEKNFYKEFIVIDENKISTIYNKKYYVFERVSFDVEEKLIGDSGTEDVSKKKDISFLIGLKSVGTGNVDYETLLIRKNGEKKITINKASGLFINNKNKFFIANSIGDKIYISDDYENNSEKKILDIKNATINFLSENYISVESYNTDTSKKNYSIYNINSLSDENKISIKDIAGDRGEQAYFNKIRKLGYSSENITSFDMRNFGVKRNNFGWVFKGILNNYSHNNFISSEINLDLIPKVNIFSNKSSKISKIKVKEKAKNVLDYFISPDESMIVILTADDISVYGIKNQKIETLPISTISLNSRREVVNFQWESAISSELTYNEFLKIKQLELKKTI</sequence>
<dbReference type="RefSeq" id="WP_201275814.1">
    <property type="nucleotide sequence ID" value="NZ_JACVDA010000017.1"/>
</dbReference>
<reference evidence="1 2" key="1">
    <citation type="submission" date="2020-09" db="EMBL/GenBank/DDBJ databases">
        <title>Parvimonas S3374 sp. nov.</title>
        <authorList>
            <person name="Buhl M."/>
        </authorList>
    </citation>
    <scope>NUCLEOTIDE SEQUENCE [LARGE SCALE GENOMIC DNA]</scope>
    <source>
        <strain evidence="1 2">S3374</strain>
    </source>
</reference>
<comment type="caution">
    <text evidence="1">The sequence shown here is derived from an EMBL/GenBank/DDBJ whole genome shotgun (WGS) entry which is preliminary data.</text>
</comment>